<feature type="domain" description="Peptidase C1A papain C-terminal" evidence="1">
    <location>
        <begin position="82"/>
        <end position="179"/>
    </location>
</feature>
<dbReference type="GO" id="GO:0008234">
    <property type="term" value="F:cysteine-type peptidase activity"/>
    <property type="evidence" value="ECO:0007669"/>
    <property type="project" value="InterPro"/>
</dbReference>
<proteinExistence type="predicted"/>
<reference evidence="2 3" key="1">
    <citation type="submission" date="2020-12" db="EMBL/GenBank/DDBJ databases">
        <title>Concerted genomic and epigenomic changes stabilize Arabidopsis allopolyploids.</title>
        <authorList>
            <person name="Chen Z."/>
        </authorList>
    </citation>
    <scope>NUCLEOTIDE SEQUENCE [LARGE SCALE GENOMIC DNA]</scope>
    <source>
        <strain evidence="2">Allo738</strain>
        <tissue evidence="2">Leaf</tissue>
    </source>
</reference>
<keyword evidence="3" id="KW-1185">Reference proteome</keyword>
<evidence type="ECO:0000259" key="1">
    <source>
        <dbReference type="Pfam" id="PF00112"/>
    </source>
</evidence>
<comment type="caution">
    <text evidence="2">The sequence shown here is derived from an EMBL/GenBank/DDBJ whole genome shotgun (WGS) entry which is preliminary data.</text>
</comment>
<evidence type="ECO:0000313" key="2">
    <source>
        <dbReference type="EMBL" id="KAG7627362.1"/>
    </source>
</evidence>
<dbReference type="GO" id="GO:0006508">
    <property type="term" value="P:proteolysis"/>
    <property type="evidence" value="ECO:0007669"/>
    <property type="project" value="InterPro"/>
</dbReference>
<protein>
    <submittedName>
        <fullName evidence="2">Peptidase C1A papain C-terminal</fullName>
    </submittedName>
</protein>
<organism evidence="2 3">
    <name type="scientific">Arabidopsis thaliana x Arabidopsis arenosa</name>
    <dbReference type="NCBI Taxonomy" id="1240361"/>
    <lineage>
        <taxon>Eukaryota</taxon>
        <taxon>Viridiplantae</taxon>
        <taxon>Streptophyta</taxon>
        <taxon>Embryophyta</taxon>
        <taxon>Tracheophyta</taxon>
        <taxon>Spermatophyta</taxon>
        <taxon>Magnoliopsida</taxon>
        <taxon>eudicotyledons</taxon>
        <taxon>Gunneridae</taxon>
        <taxon>Pentapetalae</taxon>
        <taxon>rosids</taxon>
        <taxon>malvids</taxon>
        <taxon>Brassicales</taxon>
        <taxon>Brassicaceae</taxon>
        <taxon>Camelineae</taxon>
        <taxon>Arabidopsis</taxon>
    </lineage>
</organism>
<dbReference type="Pfam" id="PF00112">
    <property type="entry name" value="Peptidase_C1"/>
    <property type="match status" value="1"/>
</dbReference>
<name>A0A8T2EVD6_9BRAS</name>
<dbReference type="AlphaFoldDB" id="A0A8T2EVD6"/>
<dbReference type="Proteomes" id="UP000694240">
    <property type="component" value="Chromosome 3"/>
</dbReference>
<sequence length="207" mass="24143">MEELPIKVEILYESDQLFSELKKIGQYIPLSTFLEILKLKPDGKFKILRVKNKVVKPKVEGETIDVVYTCLRKHRVVPDETKKADWRPFYGPVKDQGEHDICWAIVTAELVTAIRWIKQRENGTEYSYQELVDFVFPEKGKLQKNKAHFCYRLNIVKALRYVVRQGIQKTLDRPFDGCKELPPPRVLLNPHLGGYICAAKLIQHCYL</sequence>
<gene>
    <name evidence="2" type="ORF">ISN45_At03g036980</name>
</gene>
<dbReference type="EMBL" id="JAEFBK010000003">
    <property type="protein sequence ID" value="KAG7627362.1"/>
    <property type="molecule type" value="Genomic_DNA"/>
</dbReference>
<accession>A0A8T2EVD6</accession>
<evidence type="ECO:0000313" key="3">
    <source>
        <dbReference type="Proteomes" id="UP000694240"/>
    </source>
</evidence>
<dbReference type="InterPro" id="IPR000668">
    <property type="entry name" value="Peptidase_C1A_C"/>
</dbReference>